<evidence type="ECO:0008006" key="4">
    <source>
        <dbReference type="Google" id="ProtNLM"/>
    </source>
</evidence>
<dbReference type="Pfam" id="PF12730">
    <property type="entry name" value="ABC2_membrane_4"/>
    <property type="match status" value="1"/>
</dbReference>
<gene>
    <name evidence="2" type="ORF">VN21_11290</name>
</gene>
<keyword evidence="1" id="KW-0472">Membrane</keyword>
<feature type="transmembrane region" description="Helical" evidence="1">
    <location>
        <begin position="15"/>
        <end position="35"/>
    </location>
</feature>
<dbReference type="PANTHER" id="PTHR37305">
    <property type="entry name" value="INTEGRAL MEMBRANE PROTEIN-RELATED"/>
    <property type="match status" value="1"/>
</dbReference>
<keyword evidence="1" id="KW-1133">Transmembrane helix</keyword>
<keyword evidence="1" id="KW-0812">Transmembrane</keyword>
<feature type="transmembrane region" description="Helical" evidence="1">
    <location>
        <begin position="169"/>
        <end position="188"/>
    </location>
</feature>
<dbReference type="Proteomes" id="UP000034407">
    <property type="component" value="Unassembled WGS sequence"/>
</dbReference>
<dbReference type="RefSeq" id="WP_046823370.1">
    <property type="nucleotide sequence ID" value="NZ_LBBT01000227.1"/>
</dbReference>
<protein>
    <recommendedName>
        <fullName evidence="4">ABC transporter permease</fullName>
    </recommendedName>
</protein>
<name>A0A0M3DFC4_9FIRM</name>
<proteinExistence type="predicted"/>
<feature type="transmembrane region" description="Helical" evidence="1">
    <location>
        <begin position="137"/>
        <end position="162"/>
    </location>
</feature>
<comment type="caution">
    <text evidence="2">The sequence shown here is derived from an EMBL/GenBank/DDBJ whole genome shotgun (WGS) entry which is preliminary data.</text>
</comment>
<feature type="transmembrane region" description="Helical" evidence="1">
    <location>
        <begin position="100"/>
        <end position="125"/>
    </location>
</feature>
<evidence type="ECO:0000256" key="1">
    <source>
        <dbReference type="SAM" id="Phobius"/>
    </source>
</evidence>
<accession>A0A0M3DFC4</accession>
<keyword evidence="3" id="KW-1185">Reference proteome</keyword>
<evidence type="ECO:0000313" key="3">
    <source>
        <dbReference type="Proteomes" id="UP000034407"/>
    </source>
</evidence>
<feature type="transmembrane region" description="Helical" evidence="1">
    <location>
        <begin position="208"/>
        <end position="230"/>
    </location>
</feature>
<organism evidence="2 3">
    <name type="scientific">Paraclostridium benzoelyticum</name>
    <dbReference type="NCBI Taxonomy" id="1629550"/>
    <lineage>
        <taxon>Bacteria</taxon>
        <taxon>Bacillati</taxon>
        <taxon>Bacillota</taxon>
        <taxon>Clostridia</taxon>
        <taxon>Peptostreptococcales</taxon>
        <taxon>Peptostreptococcaceae</taxon>
        <taxon>Paraclostridium</taxon>
    </lineage>
</organism>
<dbReference type="EMBL" id="LBBT01000227">
    <property type="protein sequence ID" value="KKY00953.1"/>
    <property type="molecule type" value="Genomic_DNA"/>
</dbReference>
<evidence type="ECO:0000313" key="2">
    <source>
        <dbReference type="EMBL" id="KKY00953.1"/>
    </source>
</evidence>
<dbReference type="PANTHER" id="PTHR37305:SF1">
    <property type="entry name" value="MEMBRANE PROTEIN"/>
    <property type="match status" value="1"/>
</dbReference>
<dbReference type="AlphaFoldDB" id="A0A0M3DFC4"/>
<reference evidence="2 3" key="1">
    <citation type="submission" date="2015-04" db="EMBL/GenBank/DDBJ databases">
        <title>Microcin producing Clostridium sp. JC272T.</title>
        <authorList>
            <person name="Jyothsna T."/>
            <person name="Sasikala C."/>
            <person name="Ramana C."/>
        </authorList>
    </citation>
    <scope>NUCLEOTIDE SEQUENCE [LARGE SCALE GENOMIC DNA]</scope>
    <source>
        <strain evidence="2 3">JC272</strain>
    </source>
</reference>
<sequence>MSSIIKNEFITNKKWSLILANILILASTAITYFAITKISKDIFLNESEIMLMFFKSTISIIPPFITILISKIITEEFNNGGMKIYLINPISRNEVLISKLIFICINVLITIIIQIIISFITASLLTQVPELDMIIDIIYKYSVTLIPIIGLISILFIPALLINSSRHTISFGIFIIIGFDILCSYFSQLKPYSITYILKNIIDMNSNIVNNIIISLVYFVLGMIISSYIFKNKEIR</sequence>
<dbReference type="PATRIC" id="fig|1629550.3.peg.1716"/>
<feature type="transmembrane region" description="Helical" evidence="1">
    <location>
        <begin position="50"/>
        <end position="73"/>
    </location>
</feature>